<dbReference type="InterPro" id="IPR029035">
    <property type="entry name" value="DHS-like_NAD/FAD-binding_dom"/>
</dbReference>
<protein>
    <submittedName>
        <fullName evidence="1">Uncharacterized protein</fullName>
    </submittedName>
</protein>
<sequence>MCASMFLRLIGVYEVTRMWVTDSVDVPDEILAAAKKGKLVIFVGAGASYDPPSNLPLFTGLAEKLANEQNVPGPTKEEERSLDQFLSRLPDTVNAHVRTVGIIKNSGGHCNSTHEAIVHLALASGHPRIVTTNYDLMLEDAYETLRGEKPKVYDNRALPRAGFFEGIVHLHGSILQPPTEIVLDAKDFGSAYLMDGYATKFLVSMFREYTVLFVGYSLSDPIMRYLMAAPDPEAQPKYMFVPSDFESDQIKDLVDRQIHSIRYLLQVSAPKHAELPRSLQAMADILQDDYSSHKEKMLELVRQGLPVKFKQASEVRHAIATEDGAKAVVKVLSSLPLEEQTQWVRWLLGEQLLGSLINKDEPSTPAERYMANWLTKLFCQRENQDLFIDILIGHHHIGNWIVRPCCQEIYRRLSAGDEWAVRTYAIMYGVRNKMAHRLPRPQSLSFEGVLKAGLPAPLMLNLMSLSLEFRLDPSRERCVFSLTEPSVDIQRDEHDEIESIPEDSILLSPRAVEFADMYLRQASSLYVSVGISNLNYFIRSAIEPHKRNAGYDYYDERLFHVCVNILRDYATRHPEEQDYLIGEWWNSGLILFCRLAIYLVGITDWSASAKIHWLTERRVLSEPQFGHEVHRALAAALSQSLKDDRDYLLGYLQMMVNDGEDHIAGTSAVFQLVDWCLRHLPQSIRWQEGEEFRRSLSQKYGYASTVDSDLVVPDVEASIYSPYSDELRQLILNRPQDFIALLKNPDNLTDYLPSSPYSKLTWQITDTVSRHKDVGIRIWTLITENVSQEDQVRPLLSAVIDGWALGAYRPDEDKAVAEFICTQLREAKQTRLSIPPRAASSYLHMISNYLKDLDEKERIQLDHLAQKLWCEKIEDQSYAIDGYAREGLYVETGSKLPGQIAWYWIRRIIDKDGVTVGFTAIEKERLLQLINVTGCPSVLTHAVFLFNASALERIDSRFTYAMLKVVLSTDSLEAIWSALLYKMPPTRKLVKRELFASFIDLCDEFEYLSRDLQRRALHFAAIMLNDYNLSRARRSRLLRGSIVDASHPDRVVNFMEAIAEGFLSVTDRRRLQIWRKWLHGFLEDRAQQIGGTRDEKERRWLATIVPRLGNDIREGITVLGELPEFDGDERKVLELLFSDTICFDSMDEQSKAVLADYYCRLLEKMPDWKRLEGLDAFLSRAQRHLSEEQFAKIKDVVRRKDLE</sequence>
<dbReference type="AlphaFoldDB" id="A0A4S4F3D1"/>
<organism evidence="1 2">
    <name type="scientific">Bifidobacterium pseudolongum</name>
    <dbReference type="NCBI Taxonomy" id="1694"/>
    <lineage>
        <taxon>Bacteria</taxon>
        <taxon>Bacillati</taxon>
        <taxon>Actinomycetota</taxon>
        <taxon>Actinomycetes</taxon>
        <taxon>Bifidobacteriales</taxon>
        <taxon>Bifidobacteriaceae</taxon>
        <taxon>Bifidobacterium</taxon>
    </lineage>
</organism>
<comment type="caution">
    <text evidence="1">The sequence shown here is derived from an EMBL/GenBank/DDBJ whole genome shotgun (WGS) entry which is preliminary data.</text>
</comment>
<dbReference type="Gene3D" id="3.40.50.1220">
    <property type="entry name" value="TPP-binding domain"/>
    <property type="match status" value="1"/>
</dbReference>
<evidence type="ECO:0000313" key="1">
    <source>
        <dbReference type="EMBL" id="THG24033.1"/>
    </source>
</evidence>
<gene>
    <name evidence="1" type="ORF">E5991_09355</name>
</gene>
<dbReference type="EMBL" id="SSTF01000041">
    <property type="protein sequence ID" value="THG24033.1"/>
    <property type="molecule type" value="Genomic_DNA"/>
</dbReference>
<name>A0A4S4F3D1_9BIFI</name>
<accession>A0A4S4F3D1</accession>
<dbReference type="SUPFAM" id="SSF52467">
    <property type="entry name" value="DHS-like NAD/FAD-binding domain"/>
    <property type="match status" value="1"/>
</dbReference>
<reference evidence="1 2" key="1">
    <citation type="submission" date="2019-04" db="EMBL/GenBank/DDBJ databases">
        <title>Microbes associate with the intestines of laboratory mice.</title>
        <authorList>
            <person name="Navarre W."/>
            <person name="Wong E."/>
            <person name="Huang K.C."/>
            <person name="Tropini C."/>
            <person name="Ng K."/>
            <person name="Yu B."/>
        </authorList>
    </citation>
    <scope>NUCLEOTIDE SEQUENCE [LARGE SCALE GENOMIC DNA]</scope>
    <source>
        <strain evidence="1 2">NM87_A27A</strain>
    </source>
</reference>
<dbReference type="Pfam" id="PF13289">
    <property type="entry name" value="SIR2_2"/>
    <property type="match status" value="1"/>
</dbReference>
<evidence type="ECO:0000313" key="2">
    <source>
        <dbReference type="Proteomes" id="UP000306798"/>
    </source>
</evidence>
<proteinExistence type="predicted"/>
<dbReference type="Proteomes" id="UP000306798">
    <property type="component" value="Unassembled WGS sequence"/>
</dbReference>